<dbReference type="SUPFAM" id="SSF51735">
    <property type="entry name" value="NAD(P)-binding Rossmann-fold domains"/>
    <property type="match status" value="1"/>
</dbReference>
<evidence type="ECO:0000313" key="3">
    <source>
        <dbReference type="Proteomes" id="UP000034883"/>
    </source>
</evidence>
<reference evidence="2 3" key="1">
    <citation type="submission" date="2015-03" db="EMBL/GenBank/DDBJ databases">
        <title>Genome assembly of Sandaracinus amylolyticus DSM 53668.</title>
        <authorList>
            <person name="Sharma G."/>
            <person name="Subramanian S."/>
        </authorList>
    </citation>
    <scope>NUCLEOTIDE SEQUENCE [LARGE SCALE GENOMIC DNA]</scope>
    <source>
        <strain evidence="2 3">DSM 53668</strain>
    </source>
</reference>
<dbReference type="AlphaFoldDB" id="A0A0F6VZ52"/>
<feature type="domain" description="NAD-dependent epimerase/dehydratase" evidence="1">
    <location>
        <begin position="3"/>
        <end position="228"/>
    </location>
</feature>
<evidence type="ECO:0000313" key="2">
    <source>
        <dbReference type="EMBL" id="AKF03343.1"/>
    </source>
</evidence>
<accession>A0A0F6VZ52</accession>
<dbReference type="Gene3D" id="3.40.50.720">
    <property type="entry name" value="NAD(P)-binding Rossmann-like Domain"/>
    <property type="match status" value="1"/>
</dbReference>
<name>A0A0F6VZ52_9BACT</name>
<sequence length="347" mass="36604">MKVVLTGATGFIGGAIARRLLDRGDELTVLARDPSAAASLAQRGANVATGSLLDPNAIARAARGADVLVHAAGIPSPRASARALRWTLVAGTENVLSAARHAGLERVVTISSADVTLANVDRVHWDEKRDLAQLPIGERARALRLAEEIALSTSDAELAVTALRPGWVWGPGDLSTLPELVREARSGGIRMFGDGRNLVATTYVDTLADAVIAAARAPGAPGQAYYVGDPEFLELREFLQQLSRTLTLPAPRPGPPFALVYPLAVLRAGRGGATLPEEILRRARSTLFDVQKAIAELDFRATISVDEGMKRLSSWVNEVGGLDAVLAKARPLPDEATLEREASAAGA</sequence>
<dbReference type="PANTHER" id="PTHR48079:SF6">
    <property type="entry name" value="NAD(P)-BINDING DOMAIN-CONTAINING PROTEIN-RELATED"/>
    <property type="match status" value="1"/>
</dbReference>
<dbReference type="EMBL" id="CP011125">
    <property type="protein sequence ID" value="AKF03343.1"/>
    <property type="molecule type" value="Genomic_DNA"/>
</dbReference>
<evidence type="ECO:0000259" key="1">
    <source>
        <dbReference type="Pfam" id="PF01370"/>
    </source>
</evidence>
<gene>
    <name evidence="2" type="ORF">DB32_000492</name>
</gene>
<dbReference type="InterPro" id="IPR036291">
    <property type="entry name" value="NAD(P)-bd_dom_sf"/>
</dbReference>
<dbReference type="STRING" id="927083.DB32_000492"/>
<dbReference type="KEGG" id="samy:DB32_000492"/>
<dbReference type="PANTHER" id="PTHR48079">
    <property type="entry name" value="PROTEIN YEEZ"/>
    <property type="match status" value="1"/>
</dbReference>
<dbReference type="GO" id="GO:0004029">
    <property type="term" value="F:aldehyde dehydrogenase (NAD+) activity"/>
    <property type="evidence" value="ECO:0007669"/>
    <property type="project" value="TreeGrafter"/>
</dbReference>
<protein>
    <submittedName>
        <fullName evidence="2">NAD(P)H steroid dehydrogenase-like protein</fullName>
    </submittedName>
</protein>
<dbReference type="InterPro" id="IPR001509">
    <property type="entry name" value="Epimerase_deHydtase"/>
</dbReference>
<dbReference type="Pfam" id="PF01370">
    <property type="entry name" value="Epimerase"/>
    <property type="match status" value="1"/>
</dbReference>
<dbReference type="InterPro" id="IPR051783">
    <property type="entry name" value="NAD(P)-dependent_oxidoreduct"/>
</dbReference>
<keyword evidence="3" id="KW-1185">Reference proteome</keyword>
<dbReference type="GO" id="GO:0005737">
    <property type="term" value="C:cytoplasm"/>
    <property type="evidence" value="ECO:0007669"/>
    <property type="project" value="TreeGrafter"/>
</dbReference>
<proteinExistence type="predicted"/>
<organism evidence="2 3">
    <name type="scientific">Sandaracinus amylolyticus</name>
    <dbReference type="NCBI Taxonomy" id="927083"/>
    <lineage>
        <taxon>Bacteria</taxon>
        <taxon>Pseudomonadati</taxon>
        <taxon>Myxococcota</taxon>
        <taxon>Polyangia</taxon>
        <taxon>Polyangiales</taxon>
        <taxon>Sandaracinaceae</taxon>
        <taxon>Sandaracinus</taxon>
    </lineage>
</organism>
<dbReference type="Proteomes" id="UP000034883">
    <property type="component" value="Chromosome"/>
</dbReference>